<dbReference type="SUPFAM" id="SSF57625">
    <property type="entry name" value="Invertebrate chitin-binding proteins"/>
    <property type="match status" value="1"/>
</dbReference>
<dbReference type="KEGG" id="vg:3890595"/>
<organismHost>
    <name type="scientific">Lepidoptera</name>
    <name type="common">moths &amp; butterflies</name>
    <dbReference type="NCBI Taxonomy" id="7088"/>
</organismHost>
<keyword evidence="1" id="KW-0472">Membrane</keyword>
<dbReference type="SMART" id="SM00494">
    <property type="entry name" value="ChtBD2"/>
    <property type="match status" value="1"/>
</dbReference>
<evidence type="ECO:0000313" key="3">
    <source>
        <dbReference type="EMBL" id="BAE72334.1"/>
    </source>
</evidence>
<dbReference type="GO" id="GO:0008061">
    <property type="term" value="F:chitin binding"/>
    <property type="evidence" value="ECO:0007669"/>
    <property type="project" value="InterPro"/>
</dbReference>
<dbReference type="InterPro" id="IPR036508">
    <property type="entry name" value="Chitin-bd_dom_sf"/>
</dbReference>
<keyword evidence="1" id="KW-1133">Transmembrane helix</keyword>
<evidence type="ECO:0000313" key="4">
    <source>
        <dbReference type="Proteomes" id="UP000202376"/>
    </source>
</evidence>
<feature type="domain" description="Chitin-binding type-2" evidence="2">
    <location>
        <begin position="77"/>
        <end position="138"/>
    </location>
</feature>
<evidence type="ECO:0000256" key="1">
    <source>
        <dbReference type="SAM" id="Phobius"/>
    </source>
</evidence>
<dbReference type="Proteomes" id="UP000202376">
    <property type="component" value="Segment"/>
</dbReference>
<dbReference type="RefSeq" id="YP_473233.1">
    <property type="nucleotide sequence ID" value="NC_007767.1"/>
</dbReference>
<evidence type="ECO:0000259" key="2">
    <source>
        <dbReference type="PROSITE" id="PS50940"/>
    </source>
</evidence>
<reference evidence="3 4" key="1">
    <citation type="journal article" date="2002" name="Virus Genes">
        <title>Identification and characterization of Hyphantria cunea nucleopolyhedrovirus homologous repeated regions.</title>
        <authorList>
            <person name="FelipeAlves C.A."/>
            <person name="Ikeda M."/>
            <person name="Kobayashi M."/>
        </authorList>
    </citation>
    <scope>NUCLEOTIDE SEQUENCE [LARGE SCALE GENOMIC DNA]</scope>
</reference>
<dbReference type="GO" id="GO:0005576">
    <property type="term" value="C:extracellular region"/>
    <property type="evidence" value="ECO:0007669"/>
    <property type="project" value="InterPro"/>
</dbReference>
<accession>Q2NNY8</accession>
<dbReference type="InterPro" id="IPR002557">
    <property type="entry name" value="Chitin-bd_dom"/>
</dbReference>
<keyword evidence="4" id="KW-1185">Reference proteome</keyword>
<dbReference type="Gene3D" id="2.170.140.10">
    <property type="entry name" value="Chitin binding domain"/>
    <property type="match status" value="1"/>
</dbReference>
<feature type="transmembrane region" description="Helical" evidence="1">
    <location>
        <begin position="6"/>
        <end position="26"/>
    </location>
</feature>
<name>Q2NNY8_NPVHC</name>
<dbReference type="EMBL" id="AP009046">
    <property type="protein sequence ID" value="BAE72334.1"/>
    <property type="molecule type" value="Genomic_DNA"/>
</dbReference>
<proteinExistence type="predicted"/>
<dbReference type="GeneID" id="3890595"/>
<dbReference type="Pfam" id="PF07280">
    <property type="entry name" value="Ac110_PIF"/>
    <property type="match status" value="1"/>
</dbReference>
<reference evidence="3 4" key="3">
    <citation type="journal article" date="2006" name="J. Gen. Virol.">
        <title>Gene organization and complete sequence of the Hyphantria cunea nucleopolyhedrovirus genome.</title>
        <authorList>
            <person name="Ikeda M."/>
            <person name="Shikata M."/>
            <person name="Shirata N."/>
            <person name="Chaeychomsri S."/>
            <person name="Kobayashi M."/>
        </authorList>
    </citation>
    <scope>NUCLEOTIDE SEQUENCE [LARGE SCALE GENOMIC DNA]</scope>
</reference>
<dbReference type="Pfam" id="PF01607">
    <property type="entry name" value="CBM_14"/>
    <property type="match status" value="1"/>
</dbReference>
<organism evidence="3 4">
    <name type="scientific">Hyphantria cunea nuclear polyhedrosis virus</name>
    <name type="common">HcNPV</name>
    <dbReference type="NCBI Taxonomy" id="28288"/>
    <lineage>
        <taxon>Viruses</taxon>
        <taxon>Viruses incertae sedis</taxon>
        <taxon>Naldaviricetes</taxon>
        <taxon>Lefavirales</taxon>
        <taxon>Baculoviridae</taxon>
        <taxon>Alphabaculovirus</taxon>
        <taxon>Alphabaculovirus hycuneae</taxon>
    </lineage>
</organism>
<dbReference type="InterPro" id="IPR009903">
    <property type="entry name" value="AcMNPV_AC110"/>
</dbReference>
<dbReference type="OrthoDB" id="25768at10239"/>
<dbReference type="PROSITE" id="PS50940">
    <property type="entry name" value="CHIT_BIND_II"/>
    <property type="match status" value="1"/>
</dbReference>
<sequence>MKYFLSATFLIIIFLYAIYFCVVIIVNNKRVQRNLFYQYNYIPASLLNTVKVHNIKWSNRNYDDDDDEYYYPEENVMQRCKAASFPVGGFGNIPSLLFCNKFYMCAGPIYLPRICTHGHVFNRDTQSCEQSFNVDCHGLPIYQ</sequence>
<reference evidence="3 4" key="2">
    <citation type="journal article" date="2004" name="Virology">
        <title>Identification and functional analysis of Hyphantria cunea nucleopolyhedrovirus iap genes.</title>
        <authorList>
            <person name="Ikeda M."/>
            <person name="Yanagimoto K."/>
            <person name="Kobayashi M."/>
        </authorList>
    </citation>
    <scope>NUCLEOTIDE SEQUENCE [LARGE SCALE GENOMIC DNA]</scope>
</reference>
<protein>
    <submittedName>
        <fullName evidence="3">ORF45 peptide</fullName>
    </submittedName>
</protein>
<dbReference type="CAZy" id="CBM14">
    <property type="family name" value="Carbohydrate-Binding Module Family 14"/>
</dbReference>
<gene>
    <name evidence="3" type="ORF">HynVgp045</name>
</gene>
<keyword evidence="1" id="KW-0812">Transmembrane</keyword>